<sequence>MGVCGKLQDKTKLTIDAYNKNFAGYADKFMKYSPYAQHVIEFAGLLEDDFKVLDIGCGPGNVAKQLCAVRRLEITGIDLSSEMLEIAKVSVPDGIFQLQDFRKARFLSEYFDAVVLSFSIVHLDDDEVNEVLANAVKWLRSDGYLYVSFMEGKQAGFETTSFSLQPLYFNYFQEAKIEAFFKANGIDCFRSIRQDYLEPDGSNTTDVFLFGKKQQG</sequence>
<organism evidence="4 5">
    <name type="scientific">Sporomusa silvacetica DSM 10669</name>
    <dbReference type="NCBI Taxonomy" id="1123289"/>
    <lineage>
        <taxon>Bacteria</taxon>
        <taxon>Bacillati</taxon>
        <taxon>Bacillota</taxon>
        <taxon>Negativicutes</taxon>
        <taxon>Selenomonadales</taxon>
        <taxon>Sporomusaceae</taxon>
        <taxon>Sporomusa</taxon>
    </lineage>
</organism>
<accession>A0ABZ3ISR9</accession>
<evidence type="ECO:0000259" key="3">
    <source>
        <dbReference type="Pfam" id="PF13649"/>
    </source>
</evidence>
<dbReference type="GO" id="GO:0032259">
    <property type="term" value="P:methylation"/>
    <property type="evidence" value="ECO:0007669"/>
    <property type="project" value="UniProtKB-KW"/>
</dbReference>
<dbReference type="InterPro" id="IPR029063">
    <property type="entry name" value="SAM-dependent_MTases_sf"/>
</dbReference>
<proteinExistence type="predicted"/>
<dbReference type="PANTHER" id="PTHR43861:SF1">
    <property type="entry name" value="TRANS-ACONITATE 2-METHYLTRANSFERASE"/>
    <property type="match status" value="1"/>
</dbReference>
<name>A0ABZ3ISR9_9FIRM</name>
<evidence type="ECO:0000313" key="5">
    <source>
        <dbReference type="Proteomes" id="UP000216752"/>
    </source>
</evidence>
<evidence type="ECO:0000256" key="1">
    <source>
        <dbReference type="ARBA" id="ARBA00022603"/>
    </source>
</evidence>
<dbReference type="EMBL" id="CP155573">
    <property type="protein sequence ID" value="XFO68732.1"/>
    <property type="molecule type" value="Genomic_DNA"/>
</dbReference>
<feature type="domain" description="Methyltransferase" evidence="3">
    <location>
        <begin position="52"/>
        <end position="143"/>
    </location>
</feature>
<dbReference type="PANTHER" id="PTHR43861">
    <property type="entry name" value="TRANS-ACONITATE 2-METHYLTRANSFERASE-RELATED"/>
    <property type="match status" value="1"/>
</dbReference>
<keyword evidence="2 4" id="KW-0808">Transferase</keyword>
<protein>
    <submittedName>
        <fullName evidence="4">2-methoxy-6-polyprenyl-1,4-benzoquinol methylase, mitochondrial</fullName>
        <ecNumber evidence="4">2.1.1.163</ecNumber>
    </submittedName>
</protein>
<dbReference type="InterPro" id="IPR041698">
    <property type="entry name" value="Methyltransf_25"/>
</dbReference>
<dbReference type="Proteomes" id="UP000216752">
    <property type="component" value="Chromosome"/>
</dbReference>
<dbReference type="SUPFAM" id="SSF53335">
    <property type="entry name" value="S-adenosyl-L-methionine-dependent methyltransferases"/>
    <property type="match status" value="1"/>
</dbReference>
<dbReference type="EC" id="2.1.1.163" evidence="4"/>
<gene>
    <name evidence="4" type="primary">coq5_10</name>
    <name evidence="4" type="ORF">SPSIL_049550</name>
</gene>
<reference evidence="4" key="1">
    <citation type="submission" date="2024-05" db="EMBL/GenBank/DDBJ databases">
        <title>Isolation and characterization of Sporomusa carbonis sp. nov., a carboxydotrophic hydrogenogen in the genus of Sporomusa isolated from a charcoal burning pile.</title>
        <authorList>
            <person name="Boeer T."/>
            <person name="Rosenbaum F."/>
            <person name="Eysell L."/>
            <person name="Mueller V."/>
            <person name="Daniel R."/>
            <person name="Poehlein A."/>
        </authorList>
    </citation>
    <scope>NUCLEOTIDE SEQUENCE [LARGE SCALE GENOMIC DNA]</scope>
    <source>
        <strain evidence="4">DSM 10669</strain>
    </source>
</reference>
<evidence type="ECO:0000256" key="2">
    <source>
        <dbReference type="ARBA" id="ARBA00022679"/>
    </source>
</evidence>
<keyword evidence="1 4" id="KW-0489">Methyltransferase</keyword>
<keyword evidence="5" id="KW-1185">Reference proteome</keyword>
<evidence type="ECO:0000313" key="4">
    <source>
        <dbReference type="EMBL" id="XFO68732.1"/>
    </source>
</evidence>
<dbReference type="Gene3D" id="3.40.50.150">
    <property type="entry name" value="Vaccinia Virus protein VP39"/>
    <property type="match status" value="1"/>
</dbReference>
<dbReference type="CDD" id="cd02440">
    <property type="entry name" value="AdoMet_MTases"/>
    <property type="match status" value="1"/>
</dbReference>
<dbReference type="GO" id="GO:0043770">
    <property type="term" value="F:demethylmenaquinone methyltransferase activity"/>
    <property type="evidence" value="ECO:0007669"/>
    <property type="project" value="UniProtKB-EC"/>
</dbReference>
<dbReference type="Pfam" id="PF13649">
    <property type="entry name" value="Methyltransf_25"/>
    <property type="match status" value="1"/>
</dbReference>